<gene>
    <name evidence="6" type="ORF">SCLCIDRAFT_112173</name>
</gene>
<feature type="transmembrane region" description="Helical" evidence="5">
    <location>
        <begin position="54"/>
        <end position="71"/>
    </location>
</feature>
<dbReference type="GO" id="GO:0004671">
    <property type="term" value="F:protein C-terminal S-isoprenylcysteine carboxyl O-methyltransferase activity"/>
    <property type="evidence" value="ECO:0007669"/>
    <property type="project" value="UniProtKB-EC"/>
</dbReference>
<dbReference type="GO" id="GO:0032259">
    <property type="term" value="P:methylation"/>
    <property type="evidence" value="ECO:0007669"/>
    <property type="project" value="UniProtKB-KW"/>
</dbReference>
<reference evidence="7" key="2">
    <citation type="submission" date="2015-01" db="EMBL/GenBank/DDBJ databases">
        <title>Evolutionary Origins and Diversification of the Mycorrhizal Mutualists.</title>
        <authorList>
            <consortium name="DOE Joint Genome Institute"/>
            <consortium name="Mycorrhizal Genomics Consortium"/>
            <person name="Kohler A."/>
            <person name="Kuo A."/>
            <person name="Nagy L.G."/>
            <person name="Floudas D."/>
            <person name="Copeland A."/>
            <person name="Barry K.W."/>
            <person name="Cichocki N."/>
            <person name="Veneault-Fourrey C."/>
            <person name="LaButti K."/>
            <person name="Lindquist E.A."/>
            <person name="Lipzen A."/>
            <person name="Lundell T."/>
            <person name="Morin E."/>
            <person name="Murat C."/>
            <person name="Riley R."/>
            <person name="Ohm R."/>
            <person name="Sun H."/>
            <person name="Tunlid A."/>
            <person name="Henrissat B."/>
            <person name="Grigoriev I.V."/>
            <person name="Hibbett D.S."/>
            <person name="Martin F."/>
        </authorList>
    </citation>
    <scope>NUCLEOTIDE SEQUENCE [LARGE SCALE GENOMIC DNA]</scope>
    <source>
        <strain evidence="7">Foug A</strain>
    </source>
</reference>
<evidence type="ECO:0000256" key="1">
    <source>
        <dbReference type="ARBA" id="ARBA00004141"/>
    </source>
</evidence>
<keyword evidence="2 5" id="KW-0812">Transmembrane</keyword>
<reference evidence="6 7" key="1">
    <citation type="submission" date="2014-04" db="EMBL/GenBank/DDBJ databases">
        <authorList>
            <consortium name="DOE Joint Genome Institute"/>
            <person name="Kuo A."/>
            <person name="Kohler A."/>
            <person name="Nagy L.G."/>
            <person name="Floudas D."/>
            <person name="Copeland A."/>
            <person name="Barry K.W."/>
            <person name="Cichocki N."/>
            <person name="Veneault-Fourrey C."/>
            <person name="LaButti K."/>
            <person name="Lindquist E.A."/>
            <person name="Lipzen A."/>
            <person name="Lundell T."/>
            <person name="Morin E."/>
            <person name="Murat C."/>
            <person name="Sun H."/>
            <person name="Tunlid A."/>
            <person name="Henrissat B."/>
            <person name="Grigoriev I.V."/>
            <person name="Hibbett D.S."/>
            <person name="Martin F."/>
            <person name="Nordberg H.P."/>
            <person name="Cantor M.N."/>
            <person name="Hua S.X."/>
        </authorList>
    </citation>
    <scope>NUCLEOTIDE SEQUENCE [LARGE SCALE GENOMIC DNA]</scope>
    <source>
        <strain evidence="6 7">Foug A</strain>
    </source>
</reference>
<sequence length="136" mass="15743">TSSTVIGCILAVIGALTRLWCYRTLGRLFTFEFSLLPQHKLITSGPYAIVRHPSYTAAILAFAGAMIVYATRGALTYECPMGYYLWTLIWGLLLVITLVVGVDRCIREDELLHRTFGEEWERWSRRVRWRLVPWIF</sequence>
<dbReference type="AlphaFoldDB" id="A0A0C3DZ21"/>
<protein>
    <recommendedName>
        <fullName evidence="5">Protein-S-isoprenylcysteine O-methyltransferase</fullName>
        <ecNumber evidence="5">2.1.1.100</ecNumber>
    </recommendedName>
</protein>
<evidence type="ECO:0000256" key="4">
    <source>
        <dbReference type="ARBA" id="ARBA00023136"/>
    </source>
</evidence>
<dbReference type="EC" id="2.1.1.100" evidence="5"/>
<dbReference type="EMBL" id="KN822020">
    <property type="protein sequence ID" value="KIM65805.1"/>
    <property type="molecule type" value="Genomic_DNA"/>
</dbReference>
<dbReference type="PANTHER" id="PTHR43847:SF1">
    <property type="entry name" value="BLL3993 PROTEIN"/>
    <property type="match status" value="1"/>
</dbReference>
<dbReference type="InParanoid" id="A0A0C3DZ21"/>
<dbReference type="HOGENOM" id="CLU_065200_6_2_1"/>
<keyword evidence="5" id="KW-0489">Methyltransferase</keyword>
<dbReference type="Proteomes" id="UP000053989">
    <property type="component" value="Unassembled WGS sequence"/>
</dbReference>
<comment type="subcellular location">
    <subcellularLocation>
        <location evidence="5">Endoplasmic reticulum membrane</location>
        <topology evidence="5">Multi-pass membrane protein</topology>
    </subcellularLocation>
    <subcellularLocation>
        <location evidence="1">Membrane</location>
        <topology evidence="1">Multi-pass membrane protein</topology>
    </subcellularLocation>
</comment>
<dbReference type="Gene3D" id="1.20.120.1630">
    <property type="match status" value="1"/>
</dbReference>
<evidence type="ECO:0000313" key="6">
    <source>
        <dbReference type="EMBL" id="KIM65805.1"/>
    </source>
</evidence>
<evidence type="ECO:0000256" key="5">
    <source>
        <dbReference type="RuleBase" id="RU362022"/>
    </source>
</evidence>
<evidence type="ECO:0000256" key="3">
    <source>
        <dbReference type="ARBA" id="ARBA00022989"/>
    </source>
</evidence>
<keyword evidence="5" id="KW-0808">Transferase</keyword>
<name>A0A0C3DZ21_9AGAM</name>
<organism evidence="6 7">
    <name type="scientific">Scleroderma citrinum Foug A</name>
    <dbReference type="NCBI Taxonomy" id="1036808"/>
    <lineage>
        <taxon>Eukaryota</taxon>
        <taxon>Fungi</taxon>
        <taxon>Dikarya</taxon>
        <taxon>Basidiomycota</taxon>
        <taxon>Agaricomycotina</taxon>
        <taxon>Agaricomycetes</taxon>
        <taxon>Agaricomycetidae</taxon>
        <taxon>Boletales</taxon>
        <taxon>Sclerodermatineae</taxon>
        <taxon>Sclerodermataceae</taxon>
        <taxon>Scleroderma</taxon>
    </lineage>
</organism>
<dbReference type="OrthoDB" id="422086at2759"/>
<evidence type="ECO:0000313" key="7">
    <source>
        <dbReference type="Proteomes" id="UP000053989"/>
    </source>
</evidence>
<dbReference type="Pfam" id="PF04140">
    <property type="entry name" value="ICMT"/>
    <property type="match status" value="1"/>
</dbReference>
<feature type="non-terminal residue" evidence="6">
    <location>
        <position position="1"/>
    </location>
</feature>
<evidence type="ECO:0000256" key="2">
    <source>
        <dbReference type="ARBA" id="ARBA00022692"/>
    </source>
</evidence>
<comment type="catalytic activity">
    <reaction evidence="5">
        <text>[protein]-C-terminal S-[(2E,6E)-farnesyl]-L-cysteine + S-adenosyl-L-methionine = [protein]-C-terminal S-[(2E,6E)-farnesyl]-L-cysteine methyl ester + S-adenosyl-L-homocysteine</text>
        <dbReference type="Rhea" id="RHEA:21672"/>
        <dbReference type="Rhea" id="RHEA-COMP:12125"/>
        <dbReference type="Rhea" id="RHEA-COMP:12126"/>
        <dbReference type="ChEBI" id="CHEBI:57856"/>
        <dbReference type="ChEBI" id="CHEBI:59789"/>
        <dbReference type="ChEBI" id="CHEBI:90510"/>
        <dbReference type="ChEBI" id="CHEBI:90511"/>
        <dbReference type="EC" id="2.1.1.100"/>
    </reaction>
</comment>
<keyword evidence="5" id="KW-0256">Endoplasmic reticulum</keyword>
<dbReference type="GO" id="GO:0005789">
    <property type="term" value="C:endoplasmic reticulum membrane"/>
    <property type="evidence" value="ECO:0007669"/>
    <property type="project" value="UniProtKB-SubCell"/>
</dbReference>
<accession>A0A0C3DZ21</accession>
<feature type="transmembrane region" description="Helical" evidence="5">
    <location>
        <begin position="83"/>
        <end position="102"/>
    </location>
</feature>
<keyword evidence="5" id="KW-0949">S-adenosyl-L-methionine</keyword>
<dbReference type="PANTHER" id="PTHR43847">
    <property type="entry name" value="BLL3993 PROTEIN"/>
    <property type="match status" value="1"/>
</dbReference>
<proteinExistence type="inferred from homology"/>
<dbReference type="STRING" id="1036808.A0A0C3DZ21"/>
<comment type="similarity">
    <text evidence="5">Belongs to the class VI-like SAM-binding methyltransferase superfamily. Isoprenylcysteine carboxyl methyltransferase family.</text>
</comment>
<dbReference type="InterPro" id="IPR007269">
    <property type="entry name" value="ICMT_MeTrfase"/>
</dbReference>
<keyword evidence="4 5" id="KW-0472">Membrane</keyword>
<keyword evidence="3 5" id="KW-1133">Transmembrane helix</keyword>
<comment type="caution">
    <text evidence="5">Lacks conserved residue(s) required for the propagation of feature annotation.</text>
</comment>
<dbReference type="InterPro" id="IPR052527">
    <property type="entry name" value="Metal_cation-efflux_comp"/>
</dbReference>
<keyword evidence="7" id="KW-1185">Reference proteome</keyword>